<keyword evidence="2" id="KW-1185">Reference proteome</keyword>
<sequence>MTDYNAVAALLSWCSDHGYWIDSRIQLIAGPCGVAVFSKDTTIPVDSILVRIPRESVLSVKSSPISELIPPHPYGRGAQLSLALALSVELLNGTASPWSAYLESLPRKIPGIPLFWTSGGRSQNDDLTRWLNGTEAGKMLFDARDNHSGLLSEISEYFHQVAQPVYSKVFQSSPGRIPSLSEFYLAYALVSSRAFLVDSYHGLAMVPIADAFNHTQENHVHLESDFDVCPECGSLHRCVHDDTTESEARATIPEDADDFYEMVANMSIPPHTEVFNTYGETLSNAELLVQYGFILDGNENDRLTWTLRDLARFSENYLSPSGSWGSVGGLARFEDLLGSLTALPWDDISESEMMHVDRAHAFCLNGDATISHDLWLYFALMLLCLRNKATDYSRNAVVVLLKEMLQCQIALELHLASGDAPHLPGDDDGASPYGLILELARLLASLLRSRSERAGSSTTAELGDILDSLPNDDDDDATSTKMAISLAMTEHSLLDSCTAAWEGLAQCLA</sequence>
<dbReference type="Gene3D" id="3.90.1410.10">
    <property type="entry name" value="set domain protein methyltransferase, domain 1"/>
    <property type="match status" value="1"/>
</dbReference>
<name>A0AAD7DPI9_MYCRO</name>
<dbReference type="SUPFAM" id="SSF82199">
    <property type="entry name" value="SET domain"/>
    <property type="match status" value="1"/>
</dbReference>
<dbReference type="GO" id="GO:0016279">
    <property type="term" value="F:protein-lysine N-methyltransferase activity"/>
    <property type="evidence" value="ECO:0007669"/>
    <property type="project" value="TreeGrafter"/>
</dbReference>
<accession>A0AAD7DPI9</accession>
<evidence type="ECO:0000313" key="1">
    <source>
        <dbReference type="EMBL" id="KAJ7696672.1"/>
    </source>
</evidence>
<dbReference type="InterPro" id="IPR046341">
    <property type="entry name" value="SET_dom_sf"/>
</dbReference>
<dbReference type="PANTHER" id="PTHR13271:SF34">
    <property type="entry name" value="N-LYSINE METHYLTRANSFERASE SETD6"/>
    <property type="match status" value="1"/>
</dbReference>
<dbReference type="InterPro" id="IPR050600">
    <property type="entry name" value="SETD3_SETD6_MTase"/>
</dbReference>
<reference evidence="1" key="1">
    <citation type="submission" date="2023-03" db="EMBL/GenBank/DDBJ databases">
        <title>Massive genome expansion in bonnet fungi (Mycena s.s.) driven by repeated elements and novel gene families across ecological guilds.</title>
        <authorList>
            <consortium name="Lawrence Berkeley National Laboratory"/>
            <person name="Harder C.B."/>
            <person name="Miyauchi S."/>
            <person name="Viragh M."/>
            <person name="Kuo A."/>
            <person name="Thoen E."/>
            <person name="Andreopoulos B."/>
            <person name="Lu D."/>
            <person name="Skrede I."/>
            <person name="Drula E."/>
            <person name="Henrissat B."/>
            <person name="Morin E."/>
            <person name="Kohler A."/>
            <person name="Barry K."/>
            <person name="LaButti K."/>
            <person name="Morin E."/>
            <person name="Salamov A."/>
            <person name="Lipzen A."/>
            <person name="Mereny Z."/>
            <person name="Hegedus B."/>
            <person name="Baldrian P."/>
            <person name="Stursova M."/>
            <person name="Weitz H."/>
            <person name="Taylor A."/>
            <person name="Grigoriev I.V."/>
            <person name="Nagy L.G."/>
            <person name="Martin F."/>
            <person name="Kauserud H."/>
        </authorList>
    </citation>
    <scope>NUCLEOTIDE SEQUENCE</scope>
    <source>
        <strain evidence="1">CBHHK067</strain>
    </source>
</reference>
<dbReference type="GO" id="GO:0005634">
    <property type="term" value="C:nucleus"/>
    <property type="evidence" value="ECO:0007669"/>
    <property type="project" value="TreeGrafter"/>
</dbReference>
<dbReference type="AlphaFoldDB" id="A0AAD7DPI9"/>
<dbReference type="PANTHER" id="PTHR13271">
    <property type="entry name" value="UNCHARACTERIZED PUTATIVE METHYLTRANSFERASE"/>
    <property type="match status" value="1"/>
</dbReference>
<dbReference type="EMBL" id="JARKIE010000033">
    <property type="protein sequence ID" value="KAJ7696672.1"/>
    <property type="molecule type" value="Genomic_DNA"/>
</dbReference>
<proteinExistence type="predicted"/>
<evidence type="ECO:0000313" key="2">
    <source>
        <dbReference type="Proteomes" id="UP001221757"/>
    </source>
</evidence>
<gene>
    <name evidence="1" type="ORF">B0H17DRAFT_389662</name>
</gene>
<comment type="caution">
    <text evidence="1">The sequence shown here is derived from an EMBL/GenBank/DDBJ whole genome shotgun (WGS) entry which is preliminary data.</text>
</comment>
<dbReference type="Proteomes" id="UP001221757">
    <property type="component" value="Unassembled WGS sequence"/>
</dbReference>
<evidence type="ECO:0008006" key="3">
    <source>
        <dbReference type="Google" id="ProtNLM"/>
    </source>
</evidence>
<protein>
    <recommendedName>
        <fullName evidence="3">SET domain-containing protein</fullName>
    </recommendedName>
</protein>
<dbReference type="CDD" id="cd10527">
    <property type="entry name" value="SET_LSMT"/>
    <property type="match status" value="1"/>
</dbReference>
<organism evidence="1 2">
    <name type="scientific">Mycena rosella</name>
    <name type="common">Pink bonnet</name>
    <name type="synonym">Agaricus rosellus</name>
    <dbReference type="NCBI Taxonomy" id="1033263"/>
    <lineage>
        <taxon>Eukaryota</taxon>
        <taxon>Fungi</taxon>
        <taxon>Dikarya</taxon>
        <taxon>Basidiomycota</taxon>
        <taxon>Agaricomycotina</taxon>
        <taxon>Agaricomycetes</taxon>
        <taxon>Agaricomycetidae</taxon>
        <taxon>Agaricales</taxon>
        <taxon>Marasmiineae</taxon>
        <taxon>Mycenaceae</taxon>
        <taxon>Mycena</taxon>
    </lineage>
</organism>